<evidence type="ECO:0000256" key="1">
    <source>
        <dbReference type="SAM" id="MobiDB-lite"/>
    </source>
</evidence>
<feature type="region of interest" description="Disordered" evidence="1">
    <location>
        <begin position="53"/>
        <end position="84"/>
    </location>
</feature>
<evidence type="ECO:0000313" key="3">
    <source>
        <dbReference type="Proteomes" id="UP001341281"/>
    </source>
</evidence>
<evidence type="ECO:0000313" key="2">
    <source>
        <dbReference type="EMBL" id="WVZ62994.1"/>
    </source>
</evidence>
<accession>A0AAQ3T0M4</accession>
<dbReference type="AlphaFoldDB" id="A0AAQ3T0M4"/>
<feature type="compositionally biased region" description="Pro residues" evidence="1">
    <location>
        <begin position="59"/>
        <end position="76"/>
    </location>
</feature>
<organism evidence="2 3">
    <name type="scientific">Paspalum notatum var. saurae</name>
    <dbReference type="NCBI Taxonomy" id="547442"/>
    <lineage>
        <taxon>Eukaryota</taxon>
        <taxon>Viridiplantae</taxon>
        <taxon>Streptophyta</taxon>
        <taxon>Embryophyta</taxon>
        <taxon>Tracheophyta</taxon>
        <taxon>Spermatophyta</taxon>
        <taxon>Magnoliopsida</taxon>
        <taxon>Liliopsida</taxon>
        <taxon>Poales</taxon>
        <taxon>Poaceae</taxon>
        <taxon>PACMAD clade</taxon>
        <taxon>Panicoideae</taxon>
        <taxon>Andropogonodae</taxon>
        <taxon>Paspaleae</taxon>
        <taxon>Paspalinae</taxon>
        <taxon>Paspalum</taxon>
    </lineage>
</organism>
<keyword evidence="3" id="KW-1185">Reference proteome</keyword>
<protein>
    <submittedName>
        <fullName evidence="2">Uncharacterized protein</fullName>
    </submittedName>
</protein>
<dbReference type="Proteomes" id="UP001341281">
    <property type="component" value="Chromosome 03"/>
</dbReference>
<name>A0AAQ3T0M4_PASNO</name>
<dbReference type="EMBL" id="CP144747">
    <property type="protein sequence ID" value="WVZ62994.1"/>
    <property type="molecule type" value="Genomic_DNA"/>
</dbReference>
<feature type="region of interest" description="Disordered" evidence="1">
    <location>
        <begin position="112"/>
        <end position="141"/>
    </location>
</feature>
<feature type="compositionally biased region" description="Basic and acidic residues" evidence="1">
    <location>
        <begin position="123"/>
        <end position="138"/>
    </location>
</feature>
<proteinExistence type="predicted"/>
<reference evidence="2 3" key="1">
    <citation type="submission" date="2024-02" db="EMBL/GenBank/DDBJ databases">
        <title>High-quality chromosome-scale genome assembly of Pensacola bahiagrass (Paspalum notatum Flugge var. saurae).</title>
        <authorList>
            <person name="Vega J.M."/>
            <person name="Podio M."/>
            <person name="Orjuela J."/>
            <person name="Siena L.A."/>
            <person name="Pessino S.C."/>
            <person name="Combes M.C."/>
            <person name="Mariac C."/>
            <person name="Albertini E."/>
            <person name="Pupilli F."/>
            <person name="Ortiz J.P.A."/>
            <person name="Leblanc O."/>
        </authorList>
    </citation>
    <scope>NUCLEOTIDE SEQUENCE [LARGE SCALE GENOMIC DNA]</scope>
    <source>
        <strain evidence="2">R1</strain>
        <tissue evidence="2">Leaf</tissue>
    </source>
</reference>
<gene>
    <name evidence="2" type="ORF">U9M48_012678</name>
</gene>
<sequence length="186" mass="20374">MGIQLNTLELRWARPCRPPLRYGAGSASFHGARPPILLLAACLPPLARDRPWEGEWPPQRSPPCWPLSPPLPPPPRSATEASNPCATPSSLLFSGLRGGLIQHAATSFRPSNFYPAATTTRQADVRRQGDGPDAERRGAKSGRLIGRPHILRETGARLLIVLWWPADSMKSRFLNIGYMFAPVIGT</sequence>